<sequence>MKESDSSNFLQILSKHGILTPLTHDPYSFVITRPSGQNNRFDHIVGAIINTFRNEGDSTKIRPVDGFVYGTIEQILPSCQLARFTVEDASNAKIETLLFSSLSIPIEAYPTLFSRILNINNLDEKISDLMKLKKQWELTSYAEWDHHSALRAFVHDVEEWIDENCQMSELHCRLLFNLSITLFTDFFGNLQFSEQLMYLISVMMSAFISDNSKDGCFIANDGTGLTFEEAENNIYWNLKAALLKISKNKMSSLQESLSIRTALSAISSSTLEMLNDHGFTSLDFTFIEAEVFFGYNKKRSEKLLLLVSALASNDINGFRKNGIIASLILLQETLQIIKDNDSFIHKFSIEIRKLDSRLLLYNIERLFASERLI</sequence>
<reference evidence="1" key="1">
    <citation type="submission" date="2016-10" db="EMBL/GenBank/DDBJ databases">
        <authorList>
            <person name="Benchimol M."/>
            <person name="Almeida L.G."/>
            <person name="Vasconcelos A.T."/>
            <person name="Perreira-Neves A."/>
            <person name="Rosa I.A."/>
            <person name="Tasca T."/>
            <person name="Bogo M.R."/>
            <person name="de Souza W."/>
        </authorList>
    </citation>
    <scope>NUCLEOTIDE SEQUENCE [LARGE SCALE GENOMIC DNA]</scope>
    <source>
        <strain evidence="1">K</strain>
    </source>
</reference>
<gene>
    <name evidence="1" type="ORF">TRFO_16041</name>
</gene>
<evidence type="ECO:0000313" key="1">
    <source>
        <dbReference type="EMBL" id="OHT13721.1"/>
    </source>
</evidence>
<dbReference type="AlphaFoldDB" id="A0A1J4KR08"/>
<dbReference type="VEuPathDB" id="TrichDB:TRFO_16041"/>
<dbReference type="GeneID" id="94833442"/>
<protein>
    <submittedName>
        <fullName evidence="1">Uncharacterized protein</fullName>
    </submittedName>
</protein>
<accession>A0A1J4KR08</accession>
<comment type="caution">
    <text evidence="1">The sequence shown here is derived from an EMBL/GenBank/DDBJ whole genome shotgun (WGS) entry which is preliminary data.</text>
</comment>
<dbReference type="EMBL" id="MLAK01000485">
    <property type="protein sequence ID" value="OHT13721.1"/>
    <property type="molecule type" value="Genomic_DNA"/>
</dbReference>
<dbReference type="OrthoDB" id="10549415at2759"/>
<dbReference type="RefSeq" id="XP_068366857.1">
    <property type="nucleotide sequence ID" value="XM_068498738.1"/>
</dbReference>
<dbReference type="Proteomes" id="UP000179807">
    <property type="component" value="Unassembled WGS sequence"/>
</dbReference>
<proteinExistence type="predicted"/>
<evidence type="ECO:0000313" key="2">
    <source>
        <dbReference type="Proteomes" id="UP000179807"/>
    </source>
</evidence>
<name>A0A1J4KR08_9EUKA</name>
<organism evidence="1 2">
    <name type="scientific">Tritrichomonas foetus</name>
    <dbReference type="NCBI Taxonomy" id="1144522"/>
    <lineage>
        <taxon>Eukaryota</taxon>
        <taxon>Metamonada</taxon>
        <taxon>Parabasalia</taxon>
        <taxon>Tritrichomonadida</taxon>
        <taxon>Tritrichomonadidae</taxon>
        <taxon>Tritrichomonas</taxon>
    </lineage>
</organism>
<keyword evidence="2" id="KW-1185">Reference proteome</keyword>